<evidence type="ECO:0000313" key="3">
    <source>
        <dbReference type="Proteomes" id="UP001519287"/>
    </source>
</evidence>
<organism evidence="2 3">
    <name type="scientific">Paenibacillus eucommiae</name>
    <dbReference type="NCBI Taxonomy" id="1355755"/>
    <lineage>
        <taxon>Bacteria</taxon>
        <taxon>Bacillati</taxon>
        <taxon>Bacillota</taxon>
        <taxon>Bacilli</taxon>
        <taxon>Bacillales</taxon>
        <taxon>Paenibacillaceae</taxon>
        <taxon>Paenibacillus</taxon>
    </lineage>
</organism>
<name>A0ABS4J351_9BACL</name>
<protein>
    <recommendedName>
        <fullName evidence="1">MEKHLA domain-containing protein</fullName>
    </recommendedName>
</protein>
<keyword evidence="3" id="KW-1185">Reference proteome</keyword>
<reference evidence="2 3" key="1">
    <citation type="submission" date="2021-03" db="EMBL/GenBank/DDBJ databases">
        <title>Genomic Encyclopedia of Type Strains, Phase IV (KMG-IV): sequencing the most valuable type-strain genomes for metagenomic binning, comparative biology and taxonomic classification.</title>
        <authorList>
            <person name="Goeker M."/>
        </authorList>
    </citation>
    <scope>NUCLEOTIDE SEQUENCE [LARGE SCALE GENOMIC DNA]</scope>
    <source>
        <strain evidence="2 3">DSM 26048</strain>
    </source>
</reference>
<feature type="domain" description="MEKHLA" evidence="1">
    <location>
        <begin position="11"/>
        <end position="150"/>
    </location>
</feature>
<dbReference type="Pfam" id="PF08670">
    <property type="entry name" value="MEKHLA"/>
    <property type="match status" value="1"/>
</dbReference>
<dbReference type="InterPro" id="IPR013978">
    <property type="entry name" value="MEKHLA"/>
</dbReference>
<evidence type="ECO:0000259" key="1">
    <source>
        <dbReference type="Pfam" id="PF08670"/>
    </source>
</evidence>
<sequence length="152" mass="17384">MVQLTDEAAEAHARLLVNSYRRWVGQELIHLTPGLSLAEQIDESPVIVLSHGTEADPVLYYGNYAALKLWEMDWQQFTSTPSRLTAEPMEREDRVRFLAQVTQYGYVSNYTGIRISSTGRRFYIKQATVWNLVDEAGLYQGQAATFSQYEDL</sequence>
<dbReference type="EMBL" id="JAGGLB010000024">
    <property type="protein sequence ID" value="MBP1994228.1"/>
    <property type="molecule type" value="Genomic_DNA"/>
</dbReference>
<accession>A0ABS4J351</accession>
<dbReference type="Proteomes" id="UP001519287">
    <property type="component" value="Unassembled WGS sequence"/>
</dbReference>
<evidence type="ECO:0000313" key="2">
    <source>
        <dbReference type="EMBL" id="MBP1994228.1"/>
    </source>
</evidence>
<comment type="caution">
    <text evidence="2">The sequence shown here is derived from an EMBL/GenBank/DDBJ whole genome shotgun (WGS) entry which is preliminary data.</text>
</comment>
<proteinExistence type="predicted"/>
<gene>
    <name evidence="2" type="ORF">J2Z66_005864</name>
</gene>
<dbReference type="RefSeq" id="WP_209976081.1">
    <property type="nucleotide sequence ID" value="NZ_JAGGLB010000024.1"/>
</dbReference>